<sequence length="330" mass="34603">MRIRRRSALLLGGLLALTPALVSCAVARDTRTVANYFTDRPRVRSVKDSFNTADAADQVIIDLELEEDVSADDVAALFADAEPVLREETTFPVYVTASWSHHGVRMDKCAQAVFNAPSASMVYDGNLLRAGVEGALTVATGTARTVGCGRITDRVDGEAPALSYTVDHGSADTLPDDVALTLPQDLARGGYDVLLEQKVVLADWEVSVAVTSREGAASAKGVPVDGLVAALPQPSRYSWLTVGDSPLLPEDVAIGVGMEVSDEDGLVSLGAAAVRALEKNGWHGIVRVRGTGGGTVRDVLLDTSTSPATVVSESETATGLGEQMREGARA</sequence>
<dbReference type="EMBL" id="CP063989">
    <property type="protein sequence ID" value="QPL05379.1"/>
    <property type="molecule type" value="Genomic_DNA"/>
</dbReference>
<dbReference type="Proteomes" id="UP000594637">
    <property type="component" value="Chromosome"/>
</dbReference>
<keyword evidence="1" id="KW-0732">Signal</keyword>
<feature type="chain" id="PRO_5038480748" evidence="1">
    <location>
        <begin position="26"/>
        <end position="330"/>
    </location>
</feature>
<evidence type="ECO:0000313" key="2">
    <source>
        <dbReference type="EMBL" id="QPL05379.1"/>
    </source>
</evidence>
<dbReference type="KEGG" id="arep:ID810_11890"/>
<keyword evidence="3" id="KW-1185">Reference proteome</keyword>
<reference evidence="2 3" key="1">
    <citation type="submission" date="2020-11" db="EMBL/GenBank/DDBJ databases">
        <title>Actinomyces sp. ZJ750.</title>
        <authorList>
            <person name="Zhou J."/>
        </authorList>
    </citation>
    <scope>NUCLEOTIDE SEQUENCE [LARGE SCALE GENOMIC DNA]</scope>
    <source>
        <strain evidence="2 3">ZJ750</strain>
    </source>
</reference>
<protein>
    <submittedName>
        <fullName evidence="2">Uncharacterized protein</fullName>
    </submittedName>
</protein>
<accession>A0A7T0PW51</accession>
<organism evidence="2 3">
    <name type="scientific">Actinomyces respiraculi</name>
    <dbReference type="NCBI Taxonomy" id="2744574"/>
    <lineage>
        <taxon>Bacteria</taxon>
        <taxon>Bacillati</taxon>
        <taxon>Actinomycetota</taxon>
        <taxon>Actinomycetes</taxon>
        <taxon>Actinomycetales</taxon>
        <taxon>Actinomycetaceae</taxon>
        <taxon>Actinomyces</taxon>
    </lineage>
</organism>
<dbReference type="AlphaFoldDB" id="A0A7T0PW51"/>
<proteinExistence type="predicted"/>
<name>A0A7T0PW51_9ACTO</name>
<evidence type="ECO:0000256" key="1">
    <source>
        <dbReference type="SAM" id="SignalP"/>
    </source>
</evidence>
<evidence type="ECO:0000313" key="3">
    <source>
        <dbReference type="Proteomes" id="UP000594637"/>
    </source>
</evidence>
<dbReference type="RefSeq" id="WP_166858146.1">
    <property type="nucleotide sequence ID" value="NZ_CP063989.1"/>
</dbReference>
<feature type="signal peptide" evidence="1">
    <location>
        <begin position="1"/>
        <end position="25"/>
    </location>
</feature>
<gene>
    <name evidence="2" type="ORF">ID810_11890</name>
</gene>
<dbReference type="PROSITE" id="PS51257">
    <property type="entry name" value="PROKAR_LIPOPROTEIN"/>
    <property type="match status" value="1"/>
</dbReference>